<dbReference type="AlphaFoldDB" id="A0A9Q1MZX1"/>
<gene>
    <name evidence="2" type="ORF">K7X08_037231</name>
</gene>
<evidence type="ECO:0000256" key="1">
    <source>
        <dbReference type="SAM" id="MobiDB-lite"/>
    </source>
</evidence>
<feature type="region of interest" description="Disordered" evidence="1">
    <location>
        <begin position="1"/>
        <end position="27"/>
    </location>
</feature>
<name>A0A9Q1MZX1_9SOLA</name>
<accession>A0A9Q1MZX1</accession>
<dbReference type="Proteomes" id="UP001152561">
    <property type="component" value="Unassembled WGS sequence"/>
</dbReference>
<proteinExistence type="predicted"/>
<comment type="caution">
    <text evidence="2">The sequence shown here is derived from an EMBL/GenBank/DDBJ whole genome shotgun (WGS) entry which is preliminary data.</text>
</comment>
<sequence length="102" mass="10775">MTREDVLPQESNVGAEVEDITGEGTHDCNESAASVLAKGNNVTESVVSLPLEDDIAQSRAIQVAEEVLAHAMDNVNESKVDPSGKGVGITDSMVGSMVWYDI</sequence>
<reference evidence="3" key="1">
    <citation type="journal article" date="2023" name="Proc. Natl. Acad. Sci. U.S.A.">
        <title>Genomic and structural basis for evolution of tropane alkaloid biosynthesis.</title>
        <authorList>
            <person name="Wanga Y.-J."/>
            <person name="Taina T."/>
            <person name="Yua J.-Y."/>
            <person name="Lia J."/>
            <person name="Xua B."/>
            <person name="Chenc J."/>
            <person name="D'Auriad J.C."/>
            <person name="Huanga J.-P."/>
            <person name="Huanga S.-X."/>
        </authorList>
    </citation>
    <scope>NUCLEOTIDE SEQUENCE [LARGE SCALE GENOMIC DNA]</scope>
    <source>
        <strain evidence="3">cv. KIB-2019</strain>
    </source>
</reference>
<dbReference type="EMBL" id="JAJAGQ010000002">
    <property type="protein sequence ID" value="KAJ8570272.1"/>
    <property type="molecule type" value="Genomic_DNA"/>
</dbReference>
<keyword evidence="3" id="KW-1185">Reference proteome</keyword>
<protein>
    <submittedName>
        <fullName evidence="2">Uncharacterized protein</fullName>
    </submittedName>
</protein>
<organism evidence="2 3">
    <name type="scientific">Anisodus acutangulus</name>
    <dbReference type="NCBI Taxonomy" id="402998"/>
    <lineage>
        <taxon>Eukaryota</taxon>
        <taxon>Viridiplantae</taxon>
        <taxon>Streptophyta</taxon>
        <taxon>Embryophyta</taxon>
        <taxon>Tracheophyta</taxon>
        <taxon>Spermatophyta</taxon>
        <taxon>Magnoliopsida</taxon>
        <taxon>eudicotyledons</taxon>
        <taxon>Gunneridae</taxon>
        <taxon>Pentapetalae</taxon>
        <taxon>asterids</taxon>
        <taxon>lamiids</taxon>
        <taxon>Solanales</taxon>
        <taxon>Solanaceae</taxon>
        <taxon>Solanoideae</taxon>
        <taxon>Hyoscyameae</taxon>
        <taxon>Anisodus</taxon>
    </lineage>
</organism>
<evidence type="ECO:0000313" key="3">
    <source>
        <dbReference type="Proteomes" id="UP001152561"/>
    </source>
</evidence>
<evidence type="ECO:0000313" key="2">
    <source>
        <dbReference type="EMBL" id="KAJ8570272.1"/>
    </source>
</evidence>